<protein>
    <submittedName>
        <fullName evidence="1">Uncharacterized protein</fullName>
    </submittedName>
</protein>
<name>A0A8S1MZR7_PARPR</name>
<keyword evidence="2" id="KW-1185">Reference proteome</keyword>
<proteinExistence type="predicted"/>
<dbReference type="OMA" id="MNEGLDQ"/>
<evidence type="ECO:0000313" key="2">
    <source>
        <dbReference type="Proteomes" id="UP000688137"/>
    </source>
</evidence>
<dbReference type="AlphaFoldDB" id="A0A8S1MZR7"/>
<evidence type="ECO:0000313" key="1">
    <source>
        <dbReference type="EMBL" id="CAD8082593.1"/>
    </source>
</evidence>
<comment type="caution">
    <text evidence="1">The sequence shown here is derived from an EMBL/GenBank/DDBJ whole genome shotgun (WGS) entry which is preliminary data.</text>
</comment>
<reference evidence="1" key="1">
    <citation type="submission" date="2021-01" db="EMBL/GenBank/DDBJ databases">
        <authorList>
            <consortium name="Genoscope - CEA"/>
            <person name="William W."/>
        </authorList>
    </citation>
    <scope>NUCLEOTIDE SEQUENCE</scope>
</reference>
<dbReference type="Proteomes" id="UP000688137">
    <property type="component" value="Unassembled WGS sequence"/>
</dbReference>
<sequence length="99" mass="11563">MIQINENKLKINLIKKKPNLKIQTSMLPTVSEAQMKSNQVFNNESEINSPEVRKFEALLLDSLTKTHRLSQKFQLFQPIMMNEGLDQHTRTKLQRPTNN</sequence>
<gene>
    <name evidence="1" type="ORF">PPRIM_AZ9-3.1.T0680033</name>
</gene>
<dbReference type="EMBL" id="CAJJDM010000071">
    <property type="protein sequence ID" value="CAD8082593.1"/>
    <property type="molecule type" value="Genomic_DNA"/>
</dbReference>
<accession>A0A8S1MZR7</accession>
<organism evidence="1 2">
    <name type="scientific">Paramecium primaurelia</name>
    <dbReference type="NCBI Taxonomy" id="5886"/>
    <lineage>
        <taxon>Eukaryota</taxon>
        <taxon>Sar</taxon>
        <taxon>Alveolata</taxon>
        <taxon>Ciliophora</taxon>
        <taxon>Intramacronucleata</taxon>
        <taxon>Oligohymenophorea</taxon>
        <taxon>Peniculida</taxon>
        <taxon>Parameciidae</taxon>
        <taxon>Paramecium</taxon>
    </lineage>
</organism>